<dbReference type="Proteomes" id="UP000735302">
    <property type="component" value="Unassembled WGS sequence"/>
</dbReference>
<gene>
    <name evidence="2" type="ORF">PoB_005606800</name>
</gene>
<feature type="region of interest" description="Disordered" evidence="1">
    <location>
        <begin position="1"/>
        <end position="132"/>
    </location>
</feature>
<name>A0AAV4CF18_9GAST</name>
<accession>A0AAV4CF18</accession>
<reference evidence="2 3" key="1">
    <citation type="journal article" date="2021" name="Elife">
        <title>Chloroplast acquisition without the gene transfer in kleptoplastic sea slugs, Plakobranchus ocellatus.</title>
        <authorList>
            <person name="Maeda T."/>
            <person name="Takahashi S."/>
            <person name="Yoshida T."/>
            <person name="Shimamura S."/>
            <person name="Takaki Y."/>
            <person name="Nagai Y."/>
            <person name="Toyoda A."/>
            <person name="Suzuki Y."/>
            <person name="Arimoto A."/>
            <person name="Ishii H."/>
            <person name="Satoh N."/>
            <person name="Nishiyama T."/>
            <person name="Hasebe M."/>
            <person name="Maruyama T."/>
            <person name="Minagawa J."/>
            <person name="Obokata J."/>
            <person name="Shigenobu S."/>
        </authorList>
    </citation>
    <scope>NUCLEOTIDE SEQUENCE [LARGE SCALE GENOMIC DNA]</scope>
</reference>
<dbReference type="EMBL" id="BLXT01006168">
    <property type="protein sequence ID" value="GFO29563.1"/>
    <property type="molecule type" value="Genomic_DNA"/>
</dbReference>
<protein>
    <submittedName>
        <fullName evidence="2">Uncharacterized protein</fullName>
    </submittedName>
</protein>
<comment type="caution">
    <text evidence="2">The sequence shown here is derived from an EMBL/GenBank/DDBJ whole genome shotgun (WGS) entry which is preliminary data.</text>
</comment>
<evidence type="ECO:0000313" key="3">
    <source>
        <dbReference type="Proteomes" id="UP000735302"/>
    </source>
</evidence>
<organism evidence="2 3">
    <name type="scientific">Plakobranchus ocellatus</name>
    <dbReference type="NCBI Taxonomy" id="259542"/>
    <lineage>
        <taxon>Eukaryota</taxon>
        <taxon>Metazoa</taxon>
        <taxon>Spiralia</taxon>
        <taxon>Lophotrochozoa</taxon>
        <taxon>Mollusca</taxon>
        <taxon>Gastropoda</taxon>
        <taxon>Heterobranchia</taxon>
        <taxon>Euthyneura</taxon>
        <taxon>Panpulmonata</taxon>
        <taxon>Sacoglossa</taxon>
        <taxon>Placobranchoidea</taxon>
        <taxon>Plakobranchidae</taxon>
        <taxon>Plakobranchus</taxon>
    </lineage>
</organism>
<evidence type="ECO:0000256" key="1">
    <source>
        <dbReference type="SAM" id="MobiDB-lite"/>
    </source>
</evidence>
<proteinExistence type="predicted"/>
<feature type="compositionally biased region" description="Basic and acidic residues" evidence="1">
    <location>
        <begin position="8"/>
        <end position="41"/>
    </location>
</feature>
<keyword evidence="3" id="KW-1185">Reference proteome</keyword>
<feature type="compositionally biased region" description="Basic and acidic residues" evidence="1">
    <location>
        <begin position="48"/>
        <end position="132"/>
    </location>
</feature>
<sequence length="132" mass="15494">MGRYKRKEKQEKTRLPSKTSLREMCKKDARDHTEKARERENCSGNIGEHAKQIAEDAGKTPKDAQGRRQRFKEKIAENKQEQLQRTQRGDDRRRAREIEESTLRRLHTCGEDGVDTKKKKENATSRVCGRDR</sequence>
<evidence type="ECO:0000313" key="2">
    <source>
        <dbReference type="EMBL" id="GFO29563.1"/>
    </source>
</evidence>
<dbReference type="AlphaFoldDB" id="A0AAV4CF18"/>